<name>I9XBH4_RHILT</name>
<feature type="signal peptide" evidence="6">
    <location>
        <begin position="1"/>
        <end position="21"/>
    </location>
</feature>
<gene>
    <name evidence="7" type="ORF">Rleg9DRAFT_5269</name>
</gene>
<evidence type="ECO:0000256" key="2">
    <source>
        <dbReference type="ARBA" id="ARBA00008520"/>
    </source>
</evidence>
<evidence type="ECO:0000313" key="7">
    <source>
        <dbReference type="EMBL" id="EJB06336.1"/>
    </source>
</evidence>
<evidence type="ECO:0000256" key="3">
    <source>
        <dbReference type="ARBA" id="ARBA00022448"/>
    </source>
</evidence>
<evidence type="ECO:0000256" key="4">
    <source>
        <dbReference type="ARBA" id="ARBA00022729"/>
    </source>
</evidence>
<dbReference type="RefSeq" id="WP_003591436.1">
    <property type="nucleotide sequence ID" value="NZ_JH719381.1"/>
</dbReference>
<comment type="subcellular location">
    <subcellularLocation>
        <location evidence="1">Periplasm</location>
    </subcellularLocation>
</comment>
<feature type="chain" id="PRO_5003729890" evidence="6">
    <location>
        <begin position="22"/>
        <end position="419"/>
    </location>
</feature>
<proteinExistence type="inferred from homology"/>
<keyword evidence="4 6" id="KW-0732">Signal</keyword>
<sequence>MKQFAFALSALAVAVAGPIHAAEISFAANTTGKSIEFLQKQVAVFEKETGNHVKLVTMPSSSSEQFSQYRLWLAAGNKDIDVYQTDVIWAPQLADQFIDLKEATKDVVAQFFPSIIASQTVNGRLVALPLFTDAPALFYRKDLLDKYGKQPPKTWDEMAATAKEVQDKERQAGQKDLWGYVFQGNSYEGLTCNALEWVKSSGGGQIVETDGTISINNEKAAAAIERAKGWIGTISPPGVLAYQEEESRGVWQTGNAVFMRNWPYAYSLGNGADSAVKGKFDVMTLPVAAAGDKPSSTLGGWNLAVSKYSDKQEAAIALVKFLASEDVQKARAVELSNLPTLTDLYDDKDVAAAQPFMPNWKPIFQDAVPRPSATAKVKYNEVSSKFWTAVHNTLSGSGSAAENLELLEADLTTLKGDAW</sequence>
<dbReference type="Gene3D" id="3.40.190.10">
    <property type="entry name" value="Periplasmic binding protein-like II"/>
    <property type="match status" value="2"/>
</dbReference>
<dbReference type="PANTHER" id="PTHR43649:SF34">
    <property type="entry name" value="ABC TRANSPORTER PERIPLASMIC-BINDING PROTEIN YCJN-RELATED"/>
    <property type="match status" value="1"/>
</dbReference>
<dbReference type="Pfam" id="PF01547">
    <property type="entry name" value="SBP_bac_1"/>
    <property type="match status" value="1"/>
</dbReference>
<evidence type="ECO:0000256" key="1">
    <source>
        <dbReference type="ARBA" id="ARBA00004418"/>
    </source>
</evidence>
<keyword evidence="5" id="KW-0574">Periplasm</keyword>
<dbReference type="PANTHER" id="PTHR43649">
    <property type="entry name" value="ARABINOSE-BINDING PROTEIN-RELATED"/>
    <property type="match status" value="1"/>
</dbReference>
<protein>
    <submittedName>
        <fullName evidence="7">ABC-type sugar transport system, periplasmic component</fullName>
    </submittedName>
</protein>
<keyword evidence="7" id="KW-0762">Sugar transport</keyword>
<dbReference type="CDD" id="cd14750">
    <property type="entry name" value="PBP2_TMBP"/>
    <property type="match status" value="1"/>
</dbReference>
<comment type="similarity">
    <text evidence="2">Belongs to the bacterial solute-binding protein 1 family.</text>
</comment>
<dbReference type="AlphaFoldDB" id="I9XBH4"/>
<dbReference type="InterPro" id="IPR050490">
    <property type="entry name" value="Bact_solute-bd_prot1"/>
</dbReference>
<organism evidence="7 8">
    <name type="scientific">Rhizobium leguminosarum bv. trifolii WSM597</name>
    <dbReference type="NCBI Taxonomy" id="754764"/>
    <lineage>
        <taxon>Bacteria</taxon>
        <taxon>Pseudomonadati</taxon>
        <taxon>Pseudomonadota</taxon>
        <taxon>Alphaproteobacteria</taxon>
        <taxon>Hyphomicrobiales</taxon>
        <taxon>Rhizobiaceae</taxon>
        <taxon>Rhizobium/Agrobacterium group</taxon>
        <taxon>Rhizobium</taxon>
    </lineage>
</organism>
<dbReference type="EMBL" id="JH719381">
    <property type="protein sequence ID" value="EJB06336.1"/>
    <property type="molecule type" value="Genomic_DNA"/>
</dbReference>
<evidence type="ECO:0000256" key="6">
    <source>
        <dbReference type="SAM" id="SignalP"/>
    </source>
</evidence>
<keyword evidence="3" id="KW-0813">Transport</keyword>
<dbReference type="Proteomes" id="UP000005092">
    <property type="component" value="Unassembled WGS sequence"/>
</dbReference>
<dbReference type="OrthoDB" id="9808332at2"/>
<reference evidence="7 8" key="1">
    <citation type="submission" date="2012-02" db="EMBL/GenBank/DDBJ databases">
        <title>Improved High-Quality Draft Sequence of Rhizobium leguminosarum bv. trifolii WSM597.</title>
        <authorList>
            <consortium name="US DOE Joint Genome Institute"/>
            <person name="Lucas S."/>
            <person name="Han J."/>
            <person name="Lapidus A."/>
            <person name="Cheng J.-F."/>
            <person name="Goodwin L."/>
            <person name="Pitluck S."/>
            <person name="Peters L."/>
            <person name="Ovchinnikova G."/>
            <person name="Held B."/>
            <person name="Detter J.C."/>
            <person name="Han C."/>
            <person name="Tapia R."/>
            <person name="Land M."/>
            <person name="Hauser L."/>
            <person name="Kyrpides N."/>
            <person name="Ivanova N."/>
            <person name="Pagani I."/>
            <person name="Brau L."/>
            <person name="Yates R."/>
            <person name="O'Hara G."/>
            <person name="Rui T."/>
            <person name="Howieson J."/>
            <person name="Reeve W."/>
            <person name="Woyke T."/>
        </authorList>
    </citation>
    <scope>NUCLEOTIDE SEQUENCE [LARGE SCALE GENOMIC DNA]</scope>
    <source>
        <strain evidence="7 8">WSM597</strain>
    </source>
</reference>
<dbReference type="GO" id="GO:0042597">
    <property type="term" value="C:periplasmic space"/>
    <property type="evidence" value="ECO:0007669"/>
    <property type="project" value="UniProtKB-SubCell"/>
</dbReference>
<dbReference type="HOGENOM" id="CLU_031285_9_1_5"/>
<dbReference type="InterPro" id="IPR006059">
    <property type="entry name" value="SBP"/>
</dbReference>
<evidence type="ECO:0000256" key="5">
    <source>
        <dbReference type="ARBA" id="ARBA00022764"/>
    </source>
</evidence>
<accession>I9XBH4</accession>
<dbReference type="SUPFAM" id="SSF53850">
    <property type="entry name" value="Periplasmic binding protein-like II"/>
    <property type="match status" value="1"/>
</dbReference>
<evidence type="ECO:0000313" key="8">
    <source>
        <dbReference type="Proteomes" id="UP000005092"/>
    </source>
</evidence>